<feature type="non-terminal residue" evidence="1">
    <location>
        <position position="63"/>
    </location>
</feature>
<proteinExistence type="predicted"/>
<name>X0XSC5_9ZZZZ</name>
<organism evidence="1">
    <name type="scientific">marine sediment metagenome</name>
    <dbReference type="NCBI Taxonomy" id="412755"/>
    <lineage>
        <taxon>unclassified sequences</taxon>
        <taxon>metagenomes</taxon>
        <taxon>ecological metagenomes</taxon>
    </lineage>
</organism>
<dbReference type="AlphaFoldDB" id="X0XSC5"/>
<protein>
    <submittedName>
        <fullName evidence="1">Uncharacterized protein</fullName>
    </submittedName>
</protein>
<gene>
    <name evidence="1" type="ORF">S01H1_80223</name>
</gene>
<accession>X0XSC5</accession>
<sequence>MRKSKAGGFEIMAGVKEKKIEGAVDDCRLKEQGFESGSCRVAYGPERIILTNPLFARACKVTL</sequence>
<comment type="caution">
    <text evidence="1">The sequence shown here is derived from an EMBL/GenBank/DDBJ whole genome shotgun (WGS) entry which is preliminary data.</text>
</comment>
<dbReference type="EMBL" id="BARS01054151">
    <property type="protein sequence ID" value="GAG46079.1"/>
    <property type="molecule type" value="Genomic_DNA"/>
</dbReference>
<reference evidence="1" key="1">
    <citation type="journal article" date="2014" name="Front. Microbiol.">
        <title>High frequency of phylogenetically diverse reductive dehalogenase-homologous genes in deep subseafloor sedimentary metagenomes.</title>
        <authorList>
            <person name="Kawai M."/>
            <person name="Futagami T."/>
            <person name="Toyoda A."/>
            <person name="Takaki Y."/>
            <person name="Nishi S."/>
            <person name="Hori S."/>
            <person name="Arai W."/>
            <person name="Tsubouchi T."/>
            <person name="Morono Y."/>
            <person name="Uchiyama I."/>
            <person name="Ito T."/>
            <person name="Fujiyama A."/>
            <person name="Inagaki F."/>
            <person name="Takami H."/>
        </authorList>
    </citation>
    <scope>NUCLEOTIDE SEQUENCE</scope>
    <source>
        <strain evidence="1">Expedition CK06-06</strain>
    </source>
</reference>
<evidence type="ECO:0000313" key="1">
    <source>
        <dbReference type="EMBL" id="GAG46079.1"/>
    </source>
</evidence>